<dbReference type="Proteomes" id="UP000199039">
    <property type="component" value="Unassembled WGS sequence"/>
</dbReference>
<dbReference type="InterPro" id="IPR017853">
    <property type="entry name" value="GH"/>
</dbReference>
<dbReference type="Pfam" id="PF22058">
    <property type="entry name" value="X25_BaPul_like"/>
    <property type="match status" value="5"/>
</dbReference>
<feature type="domain" description="Glycosyl hydrolase family 13 catalytic" evidence="5">
    <location>
        <begin position="156"/>
        <end position="584"/>
    </location>
</feature>
<dbReference type="SUPFAM" id="SSF81296">
    <property type="entry name" value="E set domains"/>
    <property type="match status" value="2"/>
</dbReference>
<dbReference type="InterPro" id="IPR011839">
    <property type="entry name" value="Pullul_strch"/>
</dbReference>
<evidence type="ECO:0000313" key="7">
    <source>
        <dbReference type="Proteomes" id="UP000199039"/>
    </source>
</evidence>
<dbReference type="InterPro" id="IPR006047">
    <property type="entry name" value="GH13_cat_dom"/>
</dbReference>
<dbReference type="InterPro" id="IPR013780">
    <property type="entry name" value="Glyco_hydro_b"/>
</dbReference>
<dbReference type="Pfam" id="PF11852">
    <property type="entry name" value="Pullul_strch_C"/>
    <property type="match status" value="1"/>
</dbReference>
<gene>
    <name evidence="6" type="ORF">SAMN05216410_1688</name>
</gene>
<dbReference type="Pfam" id="PF00128">
    <property type="entry name" value="Alpha-amylase"/>
    <property type="match status" value="1"/>
</dbReference>
<dbReference type="CDD" id="cd11341">
    <property type="entry name" value="AmyAc_Pullulanase_LD-like"/>
    <property type="match status" value="1"/>
</dbReference>
<dbReference type="PANTHER" id="PTHR43002">
    <property type="entry name" value="GLYCOGEN DEBRANCHING ENZYME"/>
    <property type="match status" value="1"/>
</dbReference>
<dbReference type="InterPro" id="IPR024561">
    <property type="entry name" value="Pullul_strch_C"/>
</dbReference>
<feature type="region of interest" description="Disordered" evidence="2">
    <location>
        <begin position="1775"/>
        <end position="1801"/>
    </location>
</feature>
<dbReference type="GO" id="GO:0005975">
    <property type="term" value="P:carbohydrate metabolic process"/>
    <property type="evidence" value="ECO:0007669"/>
    <property type="project" value="InterPro"/>
</dbReference>
<dbReference type="CDD" id="cd12962">
    <property type="entry name" value="X25_BaPul_like"/>
    <property type="match status" value="4"/>
</dbReference>
<feature type="transmembrane region" description="Helical" evidence="3">
    <location>
        <begin position="2224"/>
        <end position="2243"/>
    </location>
</feature>
<dbReference type="InterPro" id="IPR013783">
    <property type="entry name" value="Ig-like_fold"/>
</dbReference>
<dbReference type="Gene3D" id="2.60.40.230">
    <property type="entry name" value="Neocarzinostatin-like"/>
    <property type="match status" value="1"/>
</dbReference>
<evidence type="ECO:0000256" key="1">
    <source>
        <dbReference type="ARBA" id="ARBA00008061"/>
    </source>
</evidence>
<name>A0A1G6KUV3_9MICO</name>
<evidence type="ECO:0000259" key="5">
    <source>
        <dbReference type="SMART" id="SM00642"/>
    </source>
</evidence>
<keyword evidence="3" id="KW-0812">Transmembrane</keyword>
<keyword evidence="3" id="KW-0472">Membrane</keyword>
<dbReference type="NCBIfam" id="TIGR02103">
    <property type="entry name" value="pullul_strch"/>
    <property type="match status" value="1"/>
</dbReference>
<dbReference type="SUPFAM" id="SSF51445">
    <property type="entry name" value="(Trans)glycosidases"/>
    <property type="match status" value="2"/>
</dbReference>
<accession>A0A1G6KUV3</accession>
<sequence>MPALLAATALASASLVALPAAAPASAAPPVYRLVGDLQSELGCAADWLPECIDGELVASTIDGLFAGEFSLPGGSYEFKVLSGGTWDDQAWGRAGATGPDAANIRLTVAGDTTMTVVFDEVSGRTSIVPVDPVAAPVEADAPAPVRQPGSDEQFYFVLTDRFANGDPSNDNGHIIVDGTASADRAVTGFDPTDKGFYHGGDIAGLRNNLDYIEGLGTTAIWLTPSFKNNAVQGTGDDMSAGYHGYWVTDFTQIDPHLGTNAELDALIDDAHARGMKVYFDIIANHTADIIDYKEGVYTFRAPPEEPYTPSIPAGLETIKQPTWLNDTSFYNNRGNSTWEGPSVILGDFDGLDDLDTSQQPVVDGFIDIYTFWAKSGIDGFRIDTVKHVDFSFWEQWTTAIKAATTDNPDFFMFGEIYDADPSKLSPYVRGTDMDSVLDFTYQSAASSYANGNTAKGLQLLFAGDDYYTTATKNAYALPTFLGNHDMGRLGFVVKDQPDALERSELAHSLMYLTRGQPVVYYGDEQGFVGSSGDGKDKNARQSLFDSQVPEFNNQVLLDGSSGAGDHYSTSGALYTHIAELAALRTANPALSDGAQIEQYVSAGTGIYAFSRVDTAAAAPVEYVVAVNNATEEKTAELTALTPSAAFAPLYGTTAGESSDTDGTLSVTVPALSAVVLVAGSPITADTTAIAPTFTTPTLGQGLAGLQEITVDLGTERYAETSISYRVAGASAWTLLGTVDDGAPRLFQDMSALAPGTVMEYRAVVRDAAGNLTQAVTSASIGDDHGTGTPVEVDPSDRLTIPGSHGASMGCAGWDPACFDAELLKGANGLYSGTFDVTAGTYEHKYAFGGDWSNNFGVGGVHNSTTGNYSYTHPGGERTFYFDPATKLGTSVPAGSPLYTLAGNFQTQLGCAADYSDACIGGELTPGTDGTYTYATDKLTPGTYKAKAIQDLSWDTSFGDVSGADVTFTVTAESPLVTFTFDPVTSVLTAVAAAPPVTEGPAPLRDVTVSIAGTVNTAMGCVANWKETCVEAELTNRTGSVFSQSFDLPAGTYEYKAVISHSWGESYGLTRVSGGDNISFTLPTDATVTFVYDDASHFVTHFFDGSTQGRIAVAAGSFQSEQGCAADWDPACLASWLQNYDRDRKVYHLETDRLPAGTYDAKAVFGLTWDEAYPGGNVTFIVPTDWAKMIFRFDLELQELVIAADDSVPGDGDRAYWLDAQTLAIPTSALPAGADLADRTWTLHGAPTGGITVAEGAVTTPVGGVDLPLTLLDGGLPADLRAAYPHVAGYLALRLGDDVDAAQVADVLTGELRLTQSGPDALEYSTGVQIAGVLDDQFTVDAGRALGATWAGAVPSLALWAPTAKSVTATVWPEGNGTATGEAVKVSATRQSDGTWTTPGQGSWKNAAYVYDVEVFVHSTGAVEHNVVTDPYSVGLTLNSKQSVLVDLADPAFAPTLWSQTPAPIVERDVDRSIYELHVRDFSITDTSVPEAERGTYKAFTRDSAGMEHLRTLADAGMNTVHLLPTFDIATIEEDRSVQAVTGDLSGFAADSPAQQAAVTEIADTDGFNWGYDPLHFQVAEGSYATAGNQEGGARTAEFRSMVGALHGSGLQVVLDQVFNHTAASGQDDRSILDRVVPGYYHRLSATGSVETSTCCENVATENAMAERLMVDSVVTWARDYHVDGFRFDLMGHHSTSNMLAVRAGLDALTLADDGVDGSSIYLYGEGWNFGEIADNARFTQATQGQLGGTGIGTFSDRLRDAVHGGSPVDGASLFQQGFGTGLGTDPNGLPARQGDDSTVNDGSAEELADLAHQSDLVRLGLAGNLRAYSFETSSGEVQRGDQIDYRGAPAGYADSPEEVVSYVDAHDNETLFDILTLKLPLDTSMADRVRMNTLSLATTALSQTPSFWHAGTDLLRSKSLDRDSYNSGDHFNAIDWTGTQNNFGMGLPLEGKNGESWDVQGPLLANPALKPATADITTATQGAQDLLRLRYSTPLFRLGTGASIQEKVTFPGSGTGAVPGVIVMRVDDTVGADVDPALAGMLVVFNASPSAVTQTVDGLVGHELTLSQVQTDGTDPVVRTTAWDATAGQVTVPARTVAVLEEVQATDPVDPVDPVDPSAPTASVSLSATSVRPGETVTVTGSGFAPGETVQVWIHSTPQLLAARVAGADGTFTAAVTVPVDATVGKHAIRVVGLTSALEASAPLTVVAVVGGGGELGTTGFSPIIGVAGVLLLILGAGVYLTARNRREELDTL</sequence>
<organism evidence="6 7">
    <name type="scientific">Sanguibacter gelidistatuariae</name>
    <dbReference type="NCBI Taxonomy" id="1814289"/>
    <lineage>
        <taxon>Bacteria</taxon>
        <taxon>Bacillati</taxon>
        <taxon>Actinomycetota</taxon>
        <taxon>Actinomycetes</taxon>
        <taxon>Micrococcales</taxon>
        <taxon>Sanguibacteraceae</taxon>
        <taxon>Sanguibacter</taxon>
    </lineage>
</organism>
<dbReference type="CDD" id="cd11339">
    <property type="entry name" value="AmyAc_bac_CMD_like_2"/>
    <property type="match status" value="1"/>
</dbReference>
<evidence type="ECO:0000256" key="4">
    <source>
        <dbReference type="SAM" id="SignalP"/>
    </source>
</evidence>
<evidence type="ECO:0000256" key="3">
    <source>
        <dbReference type="SAM" id="Phobius"/>
    </source>
</evidence>
<dbReference type="Pfam" id="PF17967">
    <property type="entry name" value="Pullulanase_N2"/>
    <property type="match status" value="1"/>
</dbReference>
<dbReference type="SUPFAM" id="SSF51011">
    <property type="entry name" value="Glycosyl hydrolase domain"/>
    <property type="match status" value="1"/>
</dbReference>
<dbReference type="Gene3D" id="3.20.20.80">
    <property type="entry name" value="Glycosidases"/>
    <property type="match status" value="2"/>
</dbReference>
<proteinExistence type="inferred from homology"/>
<dbReference type="InterPro" id="IPR054409">
    <property type="entry name" value="X25_BaPul-like"/>
</dbReference>
<evidence type="ECO:0000256" key="2">
    <source>
        <dbReference type="SAM" id="MobiDB-lite"/>
    </source>
</evidence>
<feature type="chain" id="PRO_5011631760" evidence="4">
    <location>
        <begin position="27"/>
        <end position="2253"/>
    </location>
</feature>
<comment type="similarity">
    <text evidence="1">Belongs to the glycosyl hydrolase 13 family.</text>
</comment>
<dbReference type="GO" id="GO:0051060">
    <property type="term" value="F:pullulanase activity"/>
    <property type="evidence" value="ECO:0007669"/>
    <property type="project" value="InterPro"/>
</dbReference>
<dbReference type="EMBL" id="FMYH01000002">
    <property type="protein sequence ID" value="SDC34608.1"/>
    <property type="molecule type" value="Genomic_DNA"/>
</dbReference>
<dbReference type="SMART" id="SM00642">
    <property type="entry name" value="Aamy"/>
    <property type="match status" value="1"/>
</dbReference>
<dbReference type="Gene3D" id="2.60.40.1130">
    <property type="entry name" value="Rab geranylgeranyltransferase alpha-subunit, insert domain"/>
    <property type="match status" value="1"/>
</dbReference>
<evidence type="ECO:0000313" key="6">
    <source>
        <dbReference type="EMBL" id="SDC34608.1"/>
    </source>
</evidence>
<dbReference type="RefSeq" id="WP_245700936.1">
    <property type="nucleotide sequence ID" value="NZ_FMYH01000002.1"/>
</dbReference>
<keyword evidence="3" id="KW-1133">Transmembrane helix</keyword>
<dbReference type="InterPro" id="IPR040671">
    <property type="entry name" value="Pullulanase_N2"/>
</dbReference>
<reference evidence="6 7" key="1">
    <citation type="submission" date="2016-09" db="EMBL/GenBank/DDBJ databases">
        <authorList>
            <person name="Capua I."/>
            <person name="De Benedictis P."/>
            <person name="Joannis T."/>
            <person name="Lombin L.H."/>
            <person name="Cattoli G."/>
        </authorList>
    </citation>
    <scope>NUCLEOTIDE SEQUENCE [LARGE SCALE GENOMIC DNA]</scope>
    <source>
        <strain evidence="6 7">ISLP-3</strain>
    </source>
</reference>
<feature type="signal peptide" evidence="4">
    <location>
        <begin position="1"/>
        <end position="26"/>
    </location>
</feature>
<feature type="region of interest" description="Disordered" evidence="2">
    <location>
        <begin position="2108"/>
        <end position="2127"/>
    </location>
</feature>
<keyword evidence="7" id="KW-1185">Reference proteome</keyword>
<protein>
    <submittedName>
        <fullName evidence="6">Alpha-1,6-glucosidases, pullulanase-type</fullName>
    </submittedName>
</protein>
<dbReference type="CDD" id="cd02860">
    <property type="entry name" value="E_set_Pullulanase"/>
    <property type="match status" value="1"/>
</dbReference>
<dbReference type="STRING" id="1814289.SAMN05216410_1688"/>
<dbReference type="Gene3D" id="2.60.40.10">
    <property type="entry name" value="Immunoglobulins"/>
    <property type="match status" value="6"/>
</dbReference>
<dbReference type="Gene3D" id="2.60.40.1180">
    <property type="entry name" value="Golgi alpha-mannosidase II"/>
    <property type="match status" value="2"/>
</dbReference>
<dbReference type="InterPro" id="IPR014756">
    <property type="entry name" value="Ig_E-set"/>
</dbReference>
<keyword evidence="4" id="KW-0732">Signal</keyword>